<name>A0A8X6JKZ3_TRICU</name>
<dbReference type="EMBL" id="BMAO01026570">
    <property type="protein sequence ID" value="GFR10746.1"/>
    <property type="molecule type" value="Genomic_DNA"/>
</dbReference>
<dbReference type="InterPro" id="IPR006579">
    <property type="entry name" value="Pre_C2HC_dom"/>
</dbReference>
<protein>
    <submittedName>
        <fullName evidence="3">Nucleic-acid-binding protein from transposon X-element</fullName>
    </submittedName>
</protein>
<organism evidence="3 4">
    <name type="scientific">Trichonephila clavata</name>
    <name type="common">Joro spider</name>
    <name type="synonym">Nephila clavata</name>
    <dbReference type="NCBI Taxonomy" id="2740835"/>
    <lineage>
        <taxon>Eukaryota</taxon>
        <taxon>Metazoa</taxon>
        <taxon>Ecdysozoa</taxon>
        <taxon>Arthropoda</taxon>
        <taxon>Chelicerata</taxon>
        <taxon>Arachnida</taxon>
        <taxon>Araneae</taxon>
        <taxon>Araneomorphae</taxon>
        <taxon>Entelegynae</taxon>
        <taxon>Araneoidea</taxon>
        <taxon>Nephilidae</taxon>
        <taxon>Trichonephila</taxon>
    </lineage>
</organism>
<dbReference type="SMART" id="SM00596">
    <property type="entry name" value="PRE_C2HC"/>
    <property type="match status" value="1"/>
</dbReference>
<feature type="region of interest" description="Disordered" evidence="1">
    <location>
        <begin position="397"/>
        <end position="470"/>
    </location>
</feature>
<dbReference type="Pfam" id="PF07530">
    <property type="entry name" value="PRE_C2HC"/>
    <property type="match status" value="1"/>
</dbReference>
<evidence type="ECO:0000313" key="4">
    <source>
        <dbReference type="Proteomes" id="UP000887116"/>
    </source>
</evidence>
<evidence type="ECO:0000256" key="1">
    <source>
        <dbReference type="SAM" id="MobiDB-lite"/>
    </source>
</evidence>
<feature type="compositionally biased region" description="Low complexity" evidence="1">
    <location>
        <begin position="432"/>
        <end position="451"/>
    </location>
</feature>
<reference evidence="3" key="1">
    <citation type="submission" date="2020-07" db="EMBL/GenBank/DDBJ databases">
        <title>Multicomponent nature underlies the extraordinary mechanical properties of spider dragline silk.</title>
        <authorList>
            <person name="Kono N."/>
            <person name="Nakamura H."/>
            <person name="Mori M."/>
            <person name="Yoshida Y."/>
            <person name="Ohtoshi R."/>
            <person name="Malay A.D."/>
            <person name="Moran D.A.P."/>
            <person name="Tomita M."/>
            <person name="Numata K."/>
            <person name="Arakawa K."/>
        </authorList>
    </citation>
    <scope>NUCLEOTIDE SEQUENCE</scope>
</reference>
<evidence type="ECO:0000313" key="3">
    <source>
        <dbReference type="EMBL" id="GFR10746.1"/>
    </source>
</evidence>
<sequence length="517" mass="58523">MDIHTEQSTPTPENVEFHKIFETTMNSLVTTLNSSRTSEEVASVIRGTEEMDAKLREFPFSLQEVQSSNLRQLGDVLDEAKFKFTHTRKLEIAEQQKILQNQIDAWGVLTKPLEAPFQVIISKKKGRKNSDEDNSDSKKAKTDDIIPTQNKFAELTVSNNMDITDPIEGTSTDAVHPGPTAPQKKFHVPPITIDNVSNQAALLKHLQQLTKLKLEAKLIGTKFRVFPQTPYAYSQIRRYIDENNLEGYTYMLPEDKKLRAVIRGLPIDMPPMEIISDLDKQGFRVDDCHNMTNRKTGAPMPLFMVSMIRSDFHKSIFRSVTVINYVKVTVEILRKKYGPPQCFRCQGFFHSSKFCTRTPRCVKCAGNHLAKECEKLFGDKPKCCLCGGEHPANFLGCPKNPKPRLDAEKEKKRQQRAALTNPEPPKVNFWEQRTQSATQRQQPTSTSQPGPSTAPPPQPKPVTSENSPSDLFEQLKNPAVQDTFELLEQFITIATTIPSKVGRLRAIRNLLADEINF</sequence>
<gene>
    <name evidence="3" type="primary">ORF1</name>
    <name evidence="3" type="ORF">TNCT_649641</name>
</gene>
<dbReference type="AlphaFoldDB" id="A0A8X6JKZ3"/>
<proteinExistence type="predicted"/>
<feature type="domain" description="Pre-C2HC" evidence="2">
    <location>
        <begin position="271"/>
        <end position="340"/>
    </location>
</feature>
<dbReference type="PANTHER" id="PTHR33273">
    <property type="entry name" value="DOMAIN-CONTAINING PROTEIN, PUTATIVE-RELATED"/>
    <property type="match status" value="1"/>
</dbReference>
<keyword evidence="4" id="KW-1185">Reference proteome</keyword>
<comment type="caution">
    <text evidence="3">The sequence shown here is derived from an EMBL/GenBank/DDBJ whole genome shotgun (WGS) entry which is preliminary data.</text>
</comment>
<evidence type="ECO:0000259" key="2">
    <source>
        <dbReference type="SMART" id="SM00596"/>
    </source>
</evidence>
<dbReference type="OrthoDB" id="8123891at2759"/>
<accession>A0A8X6JKZ3</accession>
<dbReference type="PANTHER" id="PTHR33273:SF2">
    <property type="entry name" value="ENDONUCLEASE_EXONUCLEASE_PHOSPHATASE DOMAIN-CONTAINING PROTEIN"/>
    <property type="match status" value="1"/>
</dbReference>
<dbReference type="Proteomes" id="UP000887116">
    <property type="component" value="Unassembled WGS sequence"/>
</dbReference>